<feature type="binding site" evidence="5">
    <location>
        <position position="70"/>
    </location>
    <ligand>
        <name>[4Fe-4S] cluster</name>
        <dbReference type="ChEBI" id="CHEBI:49883"/>
        <note>4Fe-4S-S-AdoMet</note>
    </ligand>
</feature>
<feature type="binding site" evidence="5">
    <location>
        <position position="73"/>
    </location>
    <ligand>
        <name>[4Fe-4S] cluster</name>
        <dbReference type="ChEBI" id="CHEBI:49883"/>
        <note>4Fe-4S-S-AdoMet</note>
    </ligand>
</feature>
<keyword evidence="4 5" id="KW-0411">Iron-sulfur</keyword>
<evidence type="ECO:0000256" key="1">
    <source>
        <dbReference type="ARBA" id="ARBA00022691"/>
    </source>
</evidence>
<dbReference type="InterPro" id="IPR007197">
    <property type="entry name" value="rSAM"/>
</dbReference>
<dbReference type="InterPro" id="IPR016431">
    <property type="entry name" value="Pyrv-formate_lyase-activ_prd"/>
</dbReference>
<reference evidence="8" key="1">
    <citation type="journal article" date="2015" name="MBio">
        <title>Genome-Resolved Metagenomic Analysis Reveals Roles for Candidate Phyla and Other Microbial Community Members in Biogeochemical Transformations in Oil Reservoirs.</title>
        <authorList>
            <person name="Hu P."/>
            <person name="Tom L."/>
            <person name="Singh A."/>
            <person name="Thomas B.C."/>
            <person name="Baker B.J."/>
            <person name="Piceno Y.M."/>
            <person name="Andersen G.L."/>
            <person name="Banfield J.F."/>
        </authorList>
    </citation>
    <scope>NUCLEOTIDE SEQUENCE [LARGE SCALE GENOMIC DNA]</scope>
</reference>
<feature type="domain" description="Radical SAM core" evidence="6">
    <location>
        <begin position="61"/>
        <end position="229"/>
    </location>
</feature>
<evidence type="ECO:0000259" key="6">
    <source>
        <dbReference type="Pfam" id="PF04055"/>
    </source>
</evidence>
<dbReference type="Pfam" id="PF04055">
    <property type="entry name" value="Radical_SAM"/>
    <property type="match status" value="1"/>
</dbReference>
<comment type="caution">
    <text evidence="7">The sequence shown here is derived from an EMBL/GenBank/DDBJ whole genome shotgun (WGS) entry which is preliminary data.</text>
</comment>
<dbReference type="InterPro" id="IPR040085">
    <property type="entry name" value="MJ0674-like"/>
</dbReference>
<keyword evidence="2 5" id="KW-0479">Metal-binding</keyword>
<name>A0A101I4A9_UNCT6</name>
<dbReference type="SFLD" id="SFLDG01099">
    <property type="entry name" value="Uncharacterised_Radical_SAM_Su"/>
    <property type="match status" value="1"/>
</dbReference>
<proteinExistence type="predicted"/>
<dbReference type="PATRIC" id="fig|1635277.3.peg.24"/>
<dbReference type="SFLD" id="SFLDS00029">
    <property type="entry name" value="Radical_SAM"/>
    <property type="match status" value="1"/>
</dbReference>
<evidence type="ECO:0000313" key="8">
    <source>
        <dbReference type="Proteomes" id="UP000053467"/>
    </source>
</evidence>
<dbReference type="Proteomes" id="UP000053467">
    <property type="component" value="Unassembled WGS sequence"/>
</dbReference>
<protein>
    <submittedName>
        <fullName evidence="7">Radical SAM domain protein</fullName>
    </submittedName>
</protein>
<dbReference type="AlphaFoldDB" id="A0A101I4A9"/>
<dbReference type="PANTHER" id="PTHR43075:SF1">
    <property type="entry name" value="FORMATE LYASE ACTIVATING ENZYME, PUTATIVE (AFU_ORTHOLOGUE AFUA_2G15630)-RELATED"/>
    <property type="match status" value="1"/>
</dbReference>
<evidence type="ECO:0000256" key="5">
    <source>
        <dbReference type="PIRSR" id="PIRSR004869-50"/>
    </source>
</evidence>
<accession>A0A101I4A9</accession>
<evidence type="ECO:0000256" key="3">
    <source>
        <dbReference type="ARBA" id="ARBA00023004"/>
    </source>
</evidence>
<dbReference type="CDD" id="cd01335">
    <property type="entry name" value="Radical_SAM"/>
    <property type="match status" value="1"/>
</dbReference>
<dbReference type="InterPro" id="IPR013785">
    <property type="entry name" value="Aldolase_TIM"/>
</dbReference>
<evidence type="ECO:0000256" key="4">
    <source>
        <dbReference type="ARBA" id="ARBA00023014"/>
    </source>
</evidence>
<organism evidence="7 8">
    <name type="scientific">candidate division TA06 bacterium 34_109</name>
    <dbReference type="NCBI Taxonomy" id="1635277"/>
    <lineage>
        <taxon>Bacteria</taxon>
        <taxon>Bacteria division TA06</taxon>
    </lineage>
</organism>
<evidence type="ECO:0000256" key="2">
    <source>
        <dbReference type="ARBA" id="ARBA00022723"/>
    </source>
</evidence>
<sequence>MSQLKDLYKDRCFLCGNMCGVRRTDGERGKCNSDNTLMIASKNLHFGEEPPISGQDGSGTIFFSNCSMRCIYCQNYPISQLSVGNPTDEKGLTEMILELQRRGARNINFVTPTHYTYHIYNVLKNIKGKDLKIPVVWNTSSFENPKIVDYLDEIVDVYLSDIRYSNDKDAKKFSSVDNYTSIVFENVKKFFKQKGNLKVDEDGYAKKGLIIRILLLPGKVKETKEIVRFCYDNFGKDIYLSLMSQYTPYFKALEDPLLKRKVYSYEYEEIVEYADCLGLENSFIQEFENLEER</sequence>
<dbReference type="GO" id="GO:0046872">
    <property type="term" value="F:metal ion binding"/>
    <property type="evidence" value="ECO:0007669"/>
    <property type="project" value="UniProtKB-KW"/>
</dbReference>
<keyword evidence="1 5" id="KW-0949">S-adenosyl-L-methionine</keyword>
<dbReference type="GO" id="GO:0051536">
    <property type="term" value="F:iron-sulfur cluster binding"/>
    <property type="evidence" value="ECO:0007669"/>
    <property type="project" value="UniProtKB-KW"/>
</dbReference>
<dbReference type="Gene3D" id="3.20.20.70">
    <property type="entry name" value="Aldolase class I"/>
    <property type="match status" value="1"/>
</dbReference>
<feature type="binding site" evidence="5">
    <location>
        <position position="66"/>
    </location>
    <ligand>
        <name>[4Fe-4S] cluster</name>
        <dbReference type="ChEBI" id="CHEBI:49883"/>
        <note>4Fe-4S-S-AdoMet</note>
    </ligand>
</feature>
<keyword evidence="3 5" id="KW-0408">Iron</keyword>
<dbReference type="SUPFAM" id="SSF102114">
    <property type="entry name" value="Radical SAM enzymes"/>
    <property type="match status" value="1"/>
</dbReference>
<evidence type="ECO:0000313" key="7">
    <source>
        <dbReference type="EMBL" id="KUK88018.1"/>
    </source>
</evidence>
<dbReference type="PIRSF" id="PIRSF004869">
    <property type="entry name" value="PflX_prd"/>
    <property type="match status" value="1"/>
</dbReference>
<dbReference type="PANTHER" id="PTHR43075">
    <property type="entry name" value="FORMATE LYASE ACTIVATING ENZYME, PUTATIVE (AFU_ORTHOLOGUE AFUA_2G15630)-RELATED"/>
    <property type="match status" value="1"/>
</dbReference>
<dbReference type="EMBL" id="LGGX01000001">
    <property type="protein sequence ID" value="KUK88018.1"/>
    <property type="molecule type" value="Genomic_DNA"/>
</dbReference>
<comment type="cofactor">
    <cofactor evidence="5">
        <name>[4Fe-4S] cluster</name>
        <dbReference type="ChEBI" id="CHEBI:49883"/>
    </cofactor>
    <text evidence="5">Binds 1 [4Fe-4S] cluster. The cluster is coordinated with 3 cysteines and an exchangeable S-adenosyl-L-methionine.</text>
</comment>
<gene>
    <name evidence="7" type="ORF">XE03_0024</name>
</gene>
<dbReference type="GO" id="GO:0003824">
    <property type="term" value="F:catalytic activity"/>
    <property type="evidence" value="ECO:0007669"/>
    <property type="project" value="InterPro"/>
</dbReference>
<dbReference type="InterPro" id="IPR058240">
    <property type="entry name" value="rSAM_sf"/>
</dbReference>